<comment type="caution">
    <text evidence="5">The sequence shown here is derived from an EMBL/GenBank/DDBJ whole genome shotgun (WGS) entry which is preliminary data.</text>
</comment>
<dbReference type="RefSeq" id="WP_167940628.1">
    <property type="nucleotide sequence ID" value="NZ_JAATJA010000001.1"/>
</dbReference>
<dbReference type="SMART" id="SM00448">
    <property type="entry name" value="REC"/>
    <property type="match status" value="1"/>
</dbReference>
<dbReference type="CDD" id="cd00156">
    <property type="entry name" value="REC"/>
    <property type="match status" value="1"/>
</dbReference>
<feature type="repeat" description="TPR" evidence="3">
    <location>
        <begin position="229"/>
        <end position="262"/>
    </location>
</feature>
<dbReference type="GO" id="GO:0003677">
    <property type="term" value="F:DNA binding"/>
    <property type="evidence" value="ECO:0007669"/>
    <property type="project" value="UniProtKB-KW"/>
</dbReference>
<feature type="domain" description="Response regulatory" evidence="4">
    <location>
        <begin position="16"/>
        <end position="133"/>
    </location>
</feature>
<name>A0A846QMV5_9BACT</name>
<evidence type="ECO:0000313" key="6">
    <source>
        <dbReference type="Proteomes" id="UP000580856"/>
    </source>
</evidence>
<dbReference type="InterPro" id="IPR011006">
    <property type="entry name" value="CheY-like_superfamily"/>
</dbReference>
<dbReference type="Pfam" id="PF13432">
    <property type="entry name" value="TPR_16"/>
    <property type="match status" value="1"/>
</dbReference>
<proteinExistence type="predicted"/>
<dbReference type="InterPro" id="IPR011990">
    <property type="entry name" value="TPR-like_helical_dom_sf"/>
</dbReference>
<dbReference type="Gene3D" id="3.40.50.2300">
    <property type="match status" value="1"/>
</dbReference>
<dbReference type="InterPro" id="IPR001789">
    <property type="entry name" value="Sig_transdc_resp-reg_receiver"/>
</dbReference>
<dbReference type="AlphaFoldDB" id="A0A846QMV5"/>
<dbReference type="SUPFAM" id="SSF52172">
    <property type="entry name" value="CheY-like"/>
    <property type="match status" value="1"/>
</dbReference>
<dbReference type="EMBL" id="JAATJA010000001">
    <property type="protein sequence ID" value="NJB67583.1"/>
    <property type="molecule type" value="Genomic_DNA"/>
</dbReference>
<dbReference type="SUPFAM" id="SSF48452">
    <property type="entry name" value="TPR-like"/>
    <property type="match status" value="1"/>
</dbReference>
<dbReference type="PANTHER" id="PTHR44591:SF3">
    <property type="entry name" value="RESPONSE REGULATORY DOMAIN-CONTAINING PROTEIN"/>
    <property type="match status" value="1"/>
</dbReference>
<dbReference type="InterPro" id="IPR050595">
    <property type="entry name" value="Bact_response_regulator"/>
</dbReference>
<evidence type="ECO:0000313" key="5">
    <source>
        <dbReference type="EMBL" id="NJB67583.1"/>
    </source>
</evidence>
<feature type="modified residue" description="4-aspartylphosphate" evidence="2">
    <location>
        <position position="66"/>
    </location>
</feature>
<dbReference type="InterPro" id="IPR019734">
    <property type="entry name" value="TPR_rpt"/>
</dbReference>
<dbReference type="Pfam" id="PF00072">
    <property type="entry name" value="Response_reg"/>
    <property type="match status" value="1"/>
</dbReference>
<sequence>MTRSTQHTEDRHETASAVILAASMAHARMDADFLRRCGVRQVAIFADAAGALEHMQTQVPTIVMCDEKLEGTSGLSFVASMQAHPSLADIPVLMVSADAREEAVLDAIAAGCAGYLLRPYSMQSFQTQLDNVRRGSAPSAARRAALARAQRQADDGELDRAIARFEEVVNDAGRPEDFYERGCMRLARRDWDGAIVDFRRAVTLDRLYAEAYEGLGKAWAGKGNEKEARKYMRLAAAAYSRMGRYSEARTVFVETLKVNPESENPFLDLGFAMVRRGDWTGAGRAYAQAMELCGSEAQVYEAIARASHFTDAPEHAARQIVAALTRENGSHDAERTLKRILGDPARMPSRQRRTGVPSVPSFIPDALADAWMVLRYTLRAYHRGPVRGEGRMSLDFS</sequence>
<dbReference type="PROSITE" id="PS50005">
    <property type="entry name" value="TPR"/>
    <property type="match status" value="1"/>
</dbReference>
<dbReference type="Proteomes" id="UP000580856">
    <property type="component" value="Unassembled WGS sequence"/>
</dbReference>
<keyword evidence="1 2" id="KW-0597">Phosphoprotein</keyword>
<gene>
    <name evidence="5" type="ORF">GGQ74_001223</name>
</gene>
<keyword evidence="6" id="KW-1185">Reference proteome</keyword>
<dbReference type="PROSITE" id="PS50110">
    <property type="entry name" value="RESPONSE_REGULATORY"/>
    <property type="match status" value="1"/>
</dbReference>
<dbReference type="Gene3D" id="1.25.40.10">
    <property type="entry name" value="Tetratricopeptide repeat domain"/>
    <property type="match status" value="2"/>
</dbReference>
<evidence type="ECO:0000259" key="4">
    <source>
        <dbReference type="PROSITE" id="PS50110"/>
    </source>
</evidence>
<dbReference type="PANTHER" id="PTHR44591">
    <property type="entry name" value="STRESS RESPONSE REGULATOR PROTEIN 1"/>
    <property type="match status" value="1"/>
</dbReference>
<evidence type="ECO:0000256" key="1">
    <source>
        <dbReference type="ARBA" id="ARBA00022553"/>
    </source>
</evidence>
<dbReference type="SMART" id="SM00028">
    <property type="entry name" value="TPR"/>
    <property type="match status" value="2"/>
</dbReference>
<evidence type="ECO:0000256" key="3">
    <source>
        <dbReference type="PROSITE-ProRule" id="PRU00339"/>
    </source>
</evidence>
<evidence type="ECO:0000256" key="2">
    <source>
        <dbReference type="PROSITE-ProRule" id="PRU00169"/>
    </source>
</evidence>
<reference evidence="5 6" key="1">
    <citation type="submission" date="2020-03" db="EMBL/GenBank/DDBJ databases">
        <title>Genomic Encyclopedia of Type Strains, Phase IV (KMG-IV): sequencing the most valuable type-strain genomes for metagenomic binning, comparative biology and taxonomic classification.</title>
        <authorList>
            <person name="Goeker M."/>
        </authorList>
    </citation>
    <scope>NUCLEOTIDE SEQUENCE [LARGE SCALE GENOMIC DNA]</scope>
    <source>
        <strain evidence="5 6">DSM 24233</strain>
    </source>
</reference>
<keyword evidence="5" id="KW-0238">DNA-binding</keyword>
<accession>A0A846QMV5</accession>
<organism evidence="5 6">
    <name type="scientific">Desulfobaculum xiamenense</name>
    <dbReference type="NCBI Taxonomy" id="995050"/>
    <lineage>
        <taxon>Bacteria</taxon>
        <taxon>Pseudomonadati</taxon>
        <taxon>Thermodesulfobacteriota</taxon>
        <taxon>Desulfovibrionia</taxon>
        <taxon>Desulfovibrionales</taxon>
        <taxon>Desulfovibrionaceae</taxon>
        <taxon>Desulfobaculum</taxon>
    </lineage>
</organism>
<keyword evidence="3" id="KW-0802">TPR repeat</keyword>
<dbReference type="GO" id="GO:0000160">
    <property type="term" value="P:phosphorelay signal transduction system"/>
    <property type="evidence" value="ECO:0007669"/>
    <property type="project" value="InterPro"/>
</dbReference>
<protein>
    <submittedName>
        <fullName evidence="5">DNA-binding NarL/FixJ family response regulator</fullName>
    </submittedName>
</protein>